<sequence>MVEFLTNEICKLTVLGKAHLLTQGVDILVSVFFKRDQYYKNFGTYVKGLQKVLNFVDNTEYNDPKNGGYVYVLFVDKHVANDPKIRGMIDRCRNCVPVLFGCSDYMQGEYHTDLFGTLVRFFPMFDFENNPCNIVICIDIDLHEEDYVRLKSLMKHKHKGVTAAGDIARYLYVGLNPYIYAGLVCYNRKRTDHKTIINFVRNADKIESTGHYGKRLTTFGYGIDEIFLNEYLLPKIGQINVVIDYQLSYFLFHSKNYLVDPERSDKTSEILSTILGPYDKPNISIDEKFKMIDEITYQVRELTDKNDEISRRFTKVIEHLVDSKKIWLEKKVLMFIHDYLRNVVSSNAVITYDYTEGVTDVKHYEATYDSDYDPKREKKN</sequence>
<evidence type="ECO:0000313" key="1">
    <source>
        <dbReference type="EMBL" id="VBB18009.1"/>
    </source>
</evidence>
<accession>A0A5K0U7L7</accession>
<dbReference type="Proteomes" id="UP000594342">
    <property type="component" value="Unassembled WGS sequence"/>
</dbReference>
<protein>
    <submittedName>
        <fullName evidence="1">Uncharacterized protein</fullName>
    </submittedName>
</protein>
<gene>
    <name evidence="1" type="ORF">YASMINEVIRUS_472</name>
</gene>
<keyword evidence="2" id="KW-1185">Reference proteome</keyword>
<dbReference type="EMBL" id="UPSH01000001">
    <property type="protein sequence ID" value="VBB18009.1"/>
    <property type="molecule type" value="Genomic_DNA"/>
</dbReference>
<name>A0A5K0U7L7_9VIRU</name>
<reference evidence="1 2" key="1">
    <citation type="submission" date="2018-10" db="EMBL/GenBank/DDBJ databases">
        <authorList>
            <consortium name="IHU Genomes"/>
        </authorList>
    </citation>
    <scope>NUCLEOTIDE SEQUENCE [LARGE SCALE GENOMIC DNA]</scope>
    <source>
        <strain evidence="1 2">A1</strain>
    </source>
</reference>
<proteinExistence type="predicted"/>
<organism evidence="1 2">
    <name type="scientific">Yasminevirus sp. GU-2018</name>
    <dbReference type="NCBI Taxonomy" id="2420051"/>
    <lineage>
        <taxon>Viruses</taxon>
        <taxon>Varidnaviria</taxon>
        <taxon>Bamfordvirae</taxon>
        <taxon>Nucleocytoviricota</taxon>
        <taxon>Megaviricetes</taxon>
        <taxon>Imitervirales</taxon>
        <taxon>Mimiviridae</taxon>
        <taxon>Klosneuvirinae</taxon>
        <taxon>Yasminevirus</taxon>
        <taxon>Yasminevirus saudimassiliense</taxon>
    </lineage>
</organism>
<comment type="caution">
    <text evidence="1">The sequence shown here is derived from an EMBL/GenBank/DDBJ whole genome shotgun (WGS) entry which is preliminary data.</text>
</comment>
<evidence type="ECO:0000313" key="2">
    <source>
        <dbReference type="Proteomes" id="UP000594342"/>
    </source>
</evidence>